<gene>
    <name evidence="2" type="ORF">JRV97_08065</name>
</gene>
<reference evidence="2 3" key="1">
    <citation type="submission" date="2021-02" db="EMBL/GenBank/DDBJ databases">
        <title>Characterization of Marinitoga sp. nov. str. BP5-C20A.</title>
        <authorList>
            <person name="Erauso G."/>
            <person name="Postec A."/>
        </authorList>
    </citation>
    <scope>NUCLEOTIDE SEQUENCE [LARGE SCALE GENOMIC DNA]</scope>
    <source>
        <strain evidence="2 3">BP5-C20A</strain>
    </source>
</reference>
<sequence length="68" mass="7967">MEERIKGFAPSWFTIISPLGAYVASTHNISMFFKIKLIDYIGLGMYFLLTVIWLITFVNLTIFIFRKK</sequence>
<feature type="transmembrane region" description="Helical" evidence="1">
    <location>
        <begin position="12"/>
        <end position="33"/>
    </location>
</feature>
<evidence type="ECO:0008006" key="4">
    <source>
        <dbReference type="Google" id="ProtNLM"/>
    </source>
</evidence>
<keyword evidence="3" id="KW-1185">Reference proteome</keyword>
<accession>A0ABY8PNW3</accession>
<evidence type="ECO:0000313" key="3">
    <source>
        <dbReference type="Proteomes" id="UP001232493"/>
    </source>
</evidence>
<proteinExistence type="predicted"/>
<keyword evidence="1" id="KW-1133">Transmembrane helix</keyword>
<dbReference type="Pfam" id="PF03595">
    <property type="entry name" value="SLAC1"/>
    <property type="match status" value="1"/>
</dbReference>
<evidence type="ECO:0000256" key="1">
    <source>
        <dbReference type="SAM" id="Phobius"/>
    </source>
</evidence>
<keyword evidence="1" id="KW-0472">Membrane</keyword>
<name>A0ABY8PNW3_9BACT</name>
<dbReference type="EMBL" id="CP069362">
    <property type="protein sequence ID" value="WGS64322.1"/>
    <property type="molecule type" value="Genomic_DNA"/>
</dbReference>
<organism evidence="2 3">
    <name type="scientific">Marinitoga aeolica</name>
    <dbReference type="NCBI Taxonomy" id="2809031"/>
    <lineage>
        <taxon>Bacteria</taxon>
        <taxon>Thermotogati</taxon>
        <taxon>Thermotogota</taxon>
        <taxon>Thermotogae</taxon>
        <taxon>Petrotogales</taxon>
        <taxon>Petrotogaceae</taxon>
        <taxon>Marinitoga</taxon>
    </lineage>
</organism>
<dbReference type="InterPro" id="IPR004695">
    <property type="entry name" value="SLAC1/Mae1/Ssu1/TehA"/>
</dbReference>
<protein>
    <recommendedName>
        <fullName evidence="4">C4-dicarboxylate transporter/malic acid transport protein</fullName>
    </recommendedName>
</protein>
<dbReference type="RefSeq" id="WP_280997893.1">
    <property type="nucleotide sequence ID" value="NZ_CP069362.1"/>
</dbReference>
<feature type="transmembrane region" description="Helical" evidence="1">
    <location>
        <begin position="45"/>
        <end position="65"/>
    </location>
</feature>
<keyword evidence="1" id="KW-0812">Transmembrane</keyword>
<dbReference type="Proteomes" id="UP001232493">
    <property type="component" value="Chromosome"/>
</dbReference>
<evidence type="ECO:0000313" key="2">
    <source>
        <dbReference type="EMBL" id="WGS64322.1"/>
    </source>
</evidence>